<dbReference type="EMBL" id="CP055903">
    <property type="protein sequence ID" value="QKX64199.1"/>
    <property type="molecule type" value="Genomic_DNA"/>
</dbReference>
<reference evidence="4" key="1">
    <citation type="submission" date="2020-06" db="EMBL/GenBank/DDBJ databases">
        <title>A chromosome-scale genome assembly of Talaromyces rugulosus W13939.</title>
        <authorList>
            <person name="Wang B."/>
            <person name="Guo L."/>
            <person name="Ye K."/>
            <person name="Wang L."/>
        </authorList>
    </citation>
    <scope>NUCLEOTIDE SEQUENCE [LARGE SCALE GENOMIC DNA]</scope>
    <source>
        <strain evidence="4">W13939</strain>
    </source>
</reference>
<dbReference type="FunFam" id="3.40.50.720:FF:000084">
    <property type="entry name" value="Short-chain dehydrogenase reductase"/>
    <property type="match status" value="1"/>
</dbReference>
<name>A0A7H8RCQ0_TALRU</name>
<organism evidence="3 4">
    <name type="scientific">Talaromyces rugulosus</name>
    <name type="common">Penicillium rugulosum</name>
    <dbReference type="NCBI Taxonomy" id="121627"/>
    <lineage>
        <taxon>Eukaryota</taxon>
        <taxon>Fungi</taxon>
        <taxon>Dikarya</taxon>
        <taxon>Ascomycota</taxon>
        <taxon>Pezizomycotina</taxon>
        <taxon>Eurotiomycetes</taxon>
        <taxon>Eurotiomycetidae</taxon>
        <taxon>Eurotiales</taxon>
        <taxon>Trichocomaceae</taxon>
        <taxon>Talaromyces</taxon>
        <taxon>Talaromyces sect. Islandici</taxon>
    </lineage>
</organism>
<dbReference type="InterPro" id="IPR002347">
    <property type="entry name" value="SDR_fam"/>
</dbReference>
<keyword evidence="2" id="KW-0560">Oxidoreductase</keyword>
<proteinExistence type="predicted"/>
<dbReference type="RefSeq" id="XP_035350373.1">
    <property type="nucleotide sequence ID" value="XM_035494480.1"/>
</dbReference>
<evidence type="ECO:0000256" key="1">
    <source>
        <dbReference type="ARBA" id="ARBA00022857"/>
    </source>
</evidence>
<evidence type="ECO:0000313" key="4">
    <source>
        <dbReference type="Proteomes" id="UP000509510"/>
    </source>
</evidence>
<dbReference type="PANTHER" id="PTHR43639:SF5">
    <property type="entry name" value="OXIDOREDUCTASE, SHORT-CHAIN DEHYDROGENASE_REDUCTASE FAMILY (AFU_ORTHOLOGUE AFUA_6G09140)"/>
    <property type="match status" value="1"/>
</dbReference>
<dbReference type="GO" id="GO:0016491">
    <property type="term" value="F:oxidoreductase activity"/>
    <property type="evidence" value="ECO:0007669"/>
    <property type="project" value="UniProtKB-KW"/>
</dbReference>
<dbReference type="PRINTS" id="PR00080">
    <property type="entry name" value="SDRFAMILY"/>
</dbReference>
<keyword evidence="1" id="KW-0521">NADP</keyword>
<dbReference type="KEGG" id="trg:TRUGW13939_11372"/>
<evidence type="ECO:0000256" key="2">
    <source>
        <dbReference type="ARBA" id="ARBA00023002"/>
    </source>
</evidence>
<gene>
    <name evidence="3" type="ORF">TRUGW13939_11372</name>
</gene>
<protein>
    <submittedName>
        <fullName evidence="3">Uncharacterized protein</fullName>
    </submittedName>
</protein>
<dbReference type="Pfam" id="PF13561">
    <property type="entry name" value="adh_short_C2"/>
    <property type="match status" value="1"/>
</dbReference>
<dbReference type="PANTHER" id="PTHR43639">
    <property type="entry name" value="OXIDOREDUCTASE, SHORT-CHAIN DEHYDROGENASE/REDUCTASE FAMILY (AFU_ORTHOLOGUE AFUA_5G02870)"/>
    <property type="match status" value="1"/>
</dbReference>
<dbReference type="NCBIfam" id="NF005559">
    <property type="entry name" value="PRK07231.1"/>
    <property type="match status" value="1"/>
</dbReference>
<dbReference type="Proteomes" id="UP000509510">
    <property type="component" value="Chromosome VI"/>
</dbReference>
<dbReference type="PRINTS" id="PR00081">
    <property type="entry name" value="GDHRDH"/>
</dbReference>
<accession>A0A7H8RCQ0</accession>
<evidence type="ECO:0000313" key="3">
    <source>
        <dbReference type="EMBL" id="QKX64199.1"/>
    </source>
</evidence>
<dbReference type="Gene3D" id="3.40.50.720">
    <property type="entry name" value="NAD(P)-binding Rossmann-like Domain"/>
    <property type="match status" value="1"/>
</dbReference>
<dbReference type="InterPro" id="IPR036291">
    <property type="entry name" value="NAD(P)-bd_dom_sf"/>
</dbReference>
<dbReference type="SUPFAM" id="SSF51735">
    <property type="entry name" value="NAD(P)-binding Rossmann-fold domains"/>
    <property type="match status" value="1"/>
</dbReference>
<keyword evidence="4" id="KW-1185">Reference proteome</keyword>
<dbReference type="AlphaFoldDB" id="A0A7H8RCQ0"/>
<dbReference type="OrthoDB" id="294295at2759"/>
<sequence>MPGRFEGKVAIVTGAGSGYGQGIATKLSQDGAAVVIVDLSQENGTKAAAELTNAIFIHADITKGSSWESVRDTTVAKFGHIDIVVNNAGVCYDKQDTETVAESTYDLMMAVNLKPIYHSATVIVPLLLKQDTPAVFVNVASTSAMRPRPGTTWYNASKAAVVAATSTMAIEYASRKIRFNTVCPVVGRTSMTDSLLADEGICNTYAASIPMGRMCTPRDVANAVAYLASDDADFITGVHLSVDGGRCV</sequence>
<dbReference type="GeneID" id="55998850"/>